<keyword evidence="1" id="KW-0472">Membrane</keyword>
<dbReference type="InterPro" id="IPR050553">
    <property type="entry name" value="Thioredoxin_ResA/DsbE_sf"/>
</dbReference>
<feature type="transmembrane region" description="Helical" evidence="1">
    <location>
        <begin position="7"/>
        <end position="28"/>
    </location>
</feature>
<keyword evidence="4" id="KW-1185">Reference proteome</keyword>
<dbReference type="CDD" id="cd02966">
    <property type="entry name" value="TlpA_like_family"/>
    <property type="match status" value="1"/>
</dbReference>
<accession>A0ABV0BNL9</accession>
<keyword evidence="1" id="KW-0812">Transmembrane</keyword>
<dbReference type="InterPro" id="IPR013740">
    <property type="entry name" value="Redoxin"/>
</dbReference>
<dbReference type="SUPFAM" id="SSF52833">
    <property type="entry name" value="Thioredoxin-like"/>
    <property type="match status" value="1"/>
</dbReference>
<dbReference type="PANTHER" id="PTHR42852">
    <property type="entry name" value="THIOL:DISULFIDE INTERCHANGE PROTEIN DSBE"/>
    <property type="match status" value="1"/>
</dbReference>
<evidence type="ECO:0000313" key="3">
    <source>
        <dbReference type="EMBL" id="MEN5376092.1"/>
    </source>
</evidence>
<dbReference type="InterPro" id="IPR013766">
    <property type="entry name" value="Thioredoxin_domain"/>
</dbReference>
<evidence type="ECO:0000259" key="2">
    <source>
        <dbReference type="PROSITE" id="PS51352"/>
    </source>
</evidence>
<dbReference type="PROSITE" id="PS51352">
    <property type="entry name" value="THIOREDOXIN_2"/>
    <property type="match status" value="1"/>
</dbReference>
<dbReference type="EMBL" id="JBDJNQ010000001">
    <property type="protein sequence ID" value="MEN5376092.1"/>
    <property type="molecule type" value="Genomic_DNA"/>
</dbReference>
<dbReference type="Proteomes" id="UP001409291">
    <property type="component" value="Unassembled WGS sequence"/>
</dbReference>
<feature type="domain" description="Thioredoxin" evidence="2">
    <location>
        <begin position="32"/>
        <end position="172"/>
    </location>
</feature>
<keyword evidence="1" id="KW-1133">Transmembrane helix</keyword>
<dbReference type="InterPro" id="IPR036249">
    <property type="entry name" value="Thioredoxin-like_sf"/>
</dbReference>
<sequence length="173" mass="19848">MRVCKKNIGWLISVIGLFCFSFIVSINIKDYSARLQQDYDVLFENSDGEDINLSNLKGKVVVINYWAKWCIPCLAEMPGLNQLYLDMRENRNIIFMAVDMDGNAVKGGNFMKKRKYSIPVYRIKTELPLDLQTKSIPTTIILDRKGVLVNKHVGGMNFKSTKFKEALQQLSEE</sequence>
<evidence type="ECO:0000256" key="1">
    <source>
        <dbReference type="SAM" id="Phobius"/>
    </source>
</evidence>
<protein>
    <submittedName>
        <fullName evidence="3">TlpA disulfide reductase family protein</fullName>
    </submittedName>
</protein>
<evidence type="ECO:0000313" key="4">
    <source>
        <dbReference type="Proteomes" id="UP001409291"/>
    </source>
</evidence>
<organism evidence="3 4">
    <name type="scientific">Sphingobacterium kitahiroshimense</name>
    <dbReference type="NCBI Taxonomy" id="470446"/>
    <lineage>
        <taxon>Bacteria</taxon>
        <taxon>Pseudomonadati</taxon>
        <taxon>Bacteroidota</taxon>
        <taxon>Sphingobacteriia</taxon>
        <taxon>Sphingobacteriales</taxon>
        <taxon>Sphingobacteriaceae</taxon>
        <taxon>Sphingobacterium</taxon>
    </lineage>
</organism>
<proteinExistence type="predicted"/>
<dbReference type="PANTHER" id="PTHR42852:SF17">
    <property type="entry name" value="THIOREDOXIN-LIKE PROTEIN HI_1115"/>
    <property type="match status" value="1"/>
</dbReference>
<name>A0ABV0BNL9_9SPHI</name>
<dbReference type="Gene3D" id="3.40.30.10">
    <property type="entry name" value="Glutaredoxin"/>
    <property type="match status" value="1"/>
</dbReference>
<gene>
    <name evidence="3" type="ORF">ABE541_02350</name>
</gene>
<dbReference type="Pfam" id="PF08534">
    <property type="entry name" value="Redoxin"/>
    <property type="match status" value="1"/>
</dbReference>
<comment type="caution">
    <text evidence="3">The sequence shown here is derived from an EMBL/GenBank/DDBJ whole genome shotgun (WGS) entry which is preliminary data.</text>
</comment>
<dbReference type="RefSeq" id="WP_183915105.1">
    <property type="nucleotide sequence ID" value="NZ_JBDJLH010000005.1"/>
</dbReference>
<reference evidence="3 4" key="1">
    <citation type="submission" date="2024-04" db="EMBL/GenBank/DDBJ databases">
        <title>WGS of bacteria from Torrens River.</title>
        <authorList>
            <person name="Wyrsch E.R."/>
            <person name="Drigo B."/>
        </authorList>
    </citation>
    <scope>NUCLEOTIDE SEQUENCE [LARGE SCALE GENOMIC DNA]</scope>
    <source>
        <strain evidence="3 4">TWI391</strain>
    </source>
</reference>